<dbReference type="RefSeq" id="WP_133557892.1">
    <property type="nucleotide sequence ID" value="NZ_SNYF01000009.1"/>
</dbReference>
<protein>
    <submittedName>
        <fullName evidence="1">Uncharacterized protein</fullName>
    </submittedName>
</protein>
<reference evidence="1 2" key="1">
    <citation type="submission" date="2019-03" db="EMBL/GenBank/DDBJ databases">
        <title>Genomic Encyclopedia of Type Strains, Phase III (KMG-III): the genomes of soil and plant-associated and newly described type strains.</title>
        <authorList>
            <person name="Whitman W."/>
        </authorList>
    </citation>
    <scope>NUCLEOTIDE SEQUENCE [LARGE SCALE GENOMIC DNA]</scope>
    <source>
        <strain evidence="1 2">CECT 8446</strain>
    </source>
</reference>
<proteinExistence type="predicted"/>
<dbReference type="InterPro" id="IPR011044">
    <property type="entry name" value="Quino_amine_DH_bsu"/>
</dbReference>
<sequence>MKILKSLFILVALILLAWGGYTLYKKYFSGKSINNLELISAEAAFTFETYQGDQAWNELVQQPVWGILSQLPAFENFSTNLVTLDSLTGKSGFVTKILQNKHITVSYHTTGADSFDLLFTLDLESKEPLELIEEIKTKIPEKSRIQERSYSDQPVWEYFDAQNSRKWTISHLNNVLLVSESSFLVEDAIRLFLSDNPNSLANKLGENLDQPEGIGRLYLTSKGLSKGLSGIGSSKDSPLAQELAIAQQVVALDLFFEENQLEFRGIALLDQEASFLPSIKANFSEFEKLISNRTLSLTQINLDGIYESQKLENRAFTPKSTVSGEIQARLLDRGFLDFFTGEQYFLELESVANQENNLAVFARCSNPEQVWAYLNEYSNQTEGHSRDFYLENEILFFPEEEFPAHVFKGKYQGFTQTHIALLGEILILANSAPGMKMILDDVRVGNTWNRSSSGESMSINPSSGYSKTFILPKIWSKWTKNSNPTWSSFLQKYGSVFKSFPYLTLRINEIAGKKEVSLLLPFQAGRMAEAPKTASLVLTPNKQVSFATSLSFGPKAIANFNDRTEDILVQDENSVLHLVNSGGETVYSVPLSGQVISEAFQIDYYKNGKLQVLLATNKYIYGIDRLGNPLPGYPISLGNESITQLNLVDYDNSKEYRYFVATSAGNLWLLDKEGNKLEGWNPLKLGEEVIQSPAHIRVAGKGDYMVAQGISGNFHLLNRRGEKQPGGPIAFGKELKTALLVSSEGKTKGQGIHGISKTGEVIAGNFSGEIIYRNQLIKENRDDQFELIPDQNGNSYLILIRQFNKTKILDPEENTLCTLSHSGEELLVNFYDFGSERKIIAVTDPVQGFGFLYDLKGTLLTETPLESTGKIQITHSAAEKQYRIRTRSGKQLFEYLMPD</sequence>
<dbReference type="AlphaFoldDB" id="A0A4R6T119"/>
<keyword evidence="2" id="KW-1185">Reference proteome</keyword>
<dbReference type="OrthoDB" id="1093345at2"/>
<organism evidence="1 2">
    <name type="scientific">Algoriphagus boseongensis</name>
    <dbReference type="NCBI Taxonomy" id="1442587"/>
    <lineage>
        <taxon>Bacteria</taxon>
        <taxon>Pseudomonadati</taxon>
        <taxon>Bacteroidota</taxon>
        <taxon>Cytophagia</taxon>
        <taxon>Cytophagales</taxon>
        <taxon>Cyclobacteriaceae</taxon>
        <taxon>Algoriphagus</taxon>
    </lineage>
</organism>
<accession>A0A4R6T119</accession>
<gene>
    <name evidence="1" type="ORF">DFQ04_3357</name>
</gene>
<dbReference type="Proteomes" id="UP000294535">
    <property type="component" value="Unassembled WGS sequence"/>
</dbReference>
<dbReference type="EMBL" id="SNYF01000009">
    <property type="protein sequence ID" value="TDQ14763.1"/>
    <property type="molecule type" value="Genomic_DNA"/>
</dbReference>
<name>A0A4R6T119_9BACT</name>
<comment type="caution">
    <text evidence="1">The sequence shown here is derived from an EMBL/GenBank/DDBJ whole genome shotgun (WGS) entry which is preliminary data.</text>
</comment>
<evidence type="ECO:0000313" key="2">
    <source>
        <dbReference type="Proteomes" id="UP000294535"/>
    </source>
</evidence>
<dbReference type="SUPFAM" id="SSF50969">
    <property type="entry name" value="YVTN repeat-like/Quinoprotein amine dehydrogenase"/>
    <property type="match status" value="1"/>
</dbReference>
<evidence type="ECO:0000313" key="1">
    <source>
        <dbReference type="EMBL" id="TDQ14763.1"/>
    </source>
</evidence>